<sequence>MPDVLAAARAEALFVSSVQSSETPPDGVVRRAIADAFARLGSRGCAACVAGEFGDHPEVAVARMRWAIATVNAVYARHRPDPRPRHLALTGASCAR</sequence>
<evidence type="ECO:0000313" key="1">
    <source>
        <dbReference type="EMBL" id="GAA4261989.1"/>
    </source>
</evidence>
<comment type="caution">
    <text evidence="1">The sequence shown here is derived from an EMBL/GenBank/DDBJ whole genome shotgun (WGS) entry which is preliminary data.</text>
</comment>
<dbReference type="EMBL" id="BAABAT010000049">
    <property type="protein sequence ID" value="GAA4261989.1"/>
    <property type="molecule type" value="Genomic_DNA"/>
</dbReference>
<protein>
    <submittedName>
        <fullName evidence="1">Uncharacterized protein</fullName>
    </submittedName>
</protein>
<accession>A0ABP8DQR1</accession>
<reference evidence="2" key="1">
    <citation type="journal article" date="2019" name="Int. J. Syst. Evol. Microbiol.">
        <title>The Global Catalogue of Microorganisms (GCM) 10K type strain sequencing project: providing services to taxonomists for standard genome sequencing and annotation.</title>
        <authorList>
            <consortium name="The Broad Institute Genomics Platform"/>
            <consortium name="The Broad Institute Genome Sequencing Center for Infectious Disease"/>
            <person name="Wu L."/>
            <person name="Ma J."/>
        </authorList>
    </citation>
    <scope>NUCLEOTIDE SEQUENCE [LARGE SCALE GENOMIC DNA]</scope>
    <source>
        <strain evidence="2">JCM 17441</strain>
    </source>
</reference>
<dbReference type="RefSeq" id="WP_345139244.1">
    <property type="nucleotide sequence ID" value="NZ_BAABAT010000049.1"/>
</dbReference>
<dbReference type="Proteomes" id="UP001500620">
    <property type="component" value="Unassembled WGS sequence"/>
</dbReference>
<name>A0ABP8DQR1_9ACTN</name>
<keyword evidence="2" id="KW-1185">Reference proteome</keyword>
<organism evidence="1 2">
    <name type="scientific">Dactylosporangium darangshiense</name>
    <dbReference type="NCBI Taxonomy" id="579108"/>
    <lineage>
        <taxon>Bacteria</taxon>
        <taxon>Bacillati</taxon>
        <taxon>Actinomycetota</taxon>
        <taxon>Actinomycetes</taxon>
        <taxon>Micromonosporales</taxon>
        <taxon>Micromonosporaceae</taxon>
        <taxon>Dactylosporangium</taxon>
    </lineage>
</organism>
<gene>
    <name evidence="1" type="ORF">GCM10022255_096930</name>
</gene>
<proteinExistence type="predicted"/>
<evidence type="ECO:0000313" key="2">
    <source>
        <dbReference type="Proteomes" id="UP001500620"/>
    </source>
</evidence>